<proteinExistence type="predicted"/>
<dbReference type="AlphaFoldDB" id="A0A7S2HY02"/>
<gene>
    <name evidence="2" type="ORF">CBRE1094_LOCUS29660</name>
</gene>
<protein>
    <submittedName>
        <fullName evidence="2">Uncharacterized protein</fullName>
    </submittedName>
</protein>
<feature type="compositionally biased region" description="Polar residues" evidence="1">
    <location>
        <begin position="251"/>
        <end position="261"/>
    </location>
</feature>
<evidence type="ECO:0000313" key="2">
    <source>
        <dbReference type="EMBL" id="CAD9502912.1"/>
    </source>
</evidence>
<organism evidence="2">
    <name type="scientific">Haptolina brevifila</name>
    <dbReference type="NCBI Taxonomy" id="156173"/>
    <lineage>
        <taxon>Eukaryota</taxon>
        <taxon>Haptista</taxon>
        <taxon>Haptophyta</taxon>
        <taxon>Prymnesiophyceae</taxon>
        <taxon>Prymnesiales</taxon>
        <taxon>Prymnesiaceae</taxon>
        <taxon>Haptolina</taxon>
    </lineage>
</organism>
<dbReference type="EMBL" id="HBGU01054246">
    <property type="protein sequence ID" value="CAD9502912.1"/>
    <property type="molecule type" value="Transcribed_RNA"/>
</dbReference>
<sequence>MTISTLSAFRSAITFVCVASALGFSATPRMPLRRPRPECGVAVVITASGSDSTDGSADQLLLSALEALRGRSVDRARSLHEEAKAMYERSGSARPEQIELLNLVGTRIDQAVAPGLSLAEVRRPPPPTKEQLAARSKAKLDGDRALMQAVQVFGNKADGERFGKSIALLEEARQLFLTAGSEVERERDAVMGNLFAAIRAEEERAQRVAKLVRMKKMLEVVKQKRKAEALGIDGEEFDRAMSTDEAESERATSAPTLQAVQGQGEAAGERGSTSSGEIADKDTGASLTDDILQAWRRDGVDPNSVEITRLEQDIEDLEGSL</sequence>
<reference evidence="2" key="1">
    <citation type="submission" date="2021-01" db="EMBL/GenBank/DDBJ databases">
        <authorList>
            <person name="Corre E."/>
            <person name="Pelletier E."/>
            <person name="Niang G."/>
            <person name="Scheremetjew M."/>
            <person name="Finn R."/>
            <person name="Kale V."/>
            <person name="Holt S."/>
            <person name="Cochrane G."/>
            <person name="Meng A."/>
            <person name="Brown T."/>
            <person name="Cohen L."/>
        </authorList>
    </citation>
    <scope>NUCLEOTIDE SEQUENCE</scope>
    <source>
        <strain evidence="2">UTEX LB 985</strain>
    </source>
</reference>
<feature type="region of interest" description="Disordered" evidence="1">
    <location>
        <begin position="236"/>
        <end position="285"/>
    </location>
</feature>
<name>A0A7S2HY02_9EUKA</name>
<evidence type="ECO:0000256" key="1">
    <source>
        <dbReference type="SAM" id="MobiDB-lite"/>
    </source>
</evidence>
<accession>A0A7S2HY02</accession>